<name>A0ABT8WS70_9FLAO</name>
<feature type="transmembrane region" description="Helical" evidence="1">
    <location>
        <begin position="168"/>
        <end position="192"/>
    </location>
</feature>
<feature type="transmembrane region" description="Helical" evidence="1">
    <location>
        <begin position="16"/>
        <end position="34"/>
    </location>
</feature>
<keyword evidence="3" id="KW-1185">Reference proteome</keyword>
<evidence type="ECO:0000256" key="1">
    <source>
        <dbReference type="SAM" id="Phobius"/>
    </source>
</evidence>
<evidence type="ECO:0000313" key="3">
    <source>
        <dbReference type="Proteomes" id="UP001176806"/>
    </source>
</evidence>
<keyword evidence="1" id="KW-0472">Membrane</keyword>
<evidence type="ECO:0000313" key="2">
    <source>
        <dbReference type="EMBL" id="MDO5975850.1"/>
    </source>
</evidence>
<proteinExistence type="predicted"/>
<organism evidence="2 3">
    <name type="scientific">Flavivirga jejuensis</name>
    <dbReference type="NCBI Taxonomy" id="870487"/>
    <lineage>
        <taxon>Bacteria</taxon>
        <taxon>Pseudomonadati</taxon>
        <taxon>Bacteroidota</taxon>
        <taxon>Flavobacteriia</taxon>
        <taxon>Flavobacteriales</taxon>
        <taxon>Flavobacteriaceae</taxon>
        <taxon>Flavivirga</taxon>
    </lineage>
</organism>
<feature type="transmembrane region" description="Helical" evidence="1">
    <location>
        <begin position="83"/>
        <end position="107"/>
    </location>
</feature>
<dbReference type="EMBL" id="JAUOEL010000006">
    <property type="protein sequence ID" value="MDO5975850.1"/>
    <property type="molecule type" value="Genomic_DNA"/>
</dbReference>
<feature type="transmembrane region" description="Helical" evidence="1">
    <location>
        <begin position="138"/>
        <end position="156"/>
    </location>
</feature>
<accession>A0ABT8WS70</accession>
<keyword evidence="1" id="KW-1133">Transmembrane helix</keyword>
<comment type="caution">
    <text evidence="2">The sequence shown here is derived from an EMBL/GenBank/DDBJ whole genome shotgun (WGS) entry which is preliminary data.</text>
</comment>
<gene>
    <name evidence="2" type="ORF">Q4Q40_16765</name>
</gene>
<protein>
    <submittedName>
        <fullName evidence="2">Uncharacterized protein</fullName>
    </submittedName>
</protein>
<dbReference type="Proteomes" id="UP001176806">
    <property type="component" value="Unassembled WGS sequence"/>
</dbReference>
<feature type="transmembrane region" description="Helical" evidence="1">
    <location>
        <begin position="54"/>
        <end position="71"/>
    </location>
</feature>
<sequence>MINYNTYKITKKTNNIILIAPIIMSILMGLLFIFPATSNFGFWLLEENSPVELLTFFLFIIGGIYGIRFVYKHKKDLEIYVRIFYTLFSICLILIAMEEIAWGQWFFHFETPEEWSKINMQGETTLHNLKGMQGHSEVLRIIFGLGGGFGIVLGYFSKFNKISVPPVLFTWFLIIFCHGVIDFIQDIIVISSKYDFAIVKTSEFIELLIAGSSFLYLWLNFKKLRSETFSN</sequence>
<dbReference type="RefSeq" id="WP_303303085.1">
    <property type="nucleotide sequence ID" value="NZ_BAABDA010000046.1"/>
</dbReference>
<feature type="transmembrane region" description="Helical" evidence="1">
    <location>
        <begin position="204"/>
        <end position="221"/>
    </location>
</feature>
<keyword evidence="1" id="KW-0812">Transmembrane</keyword>
<reference evidence="2" key="1">
    <citation type="submission" date="2023-07" db="EMBL/GenBank/DDBJ databases">
        <title>Two novel species in the genus Flavivirga.</title>
        <authorList>
            <person name="Kwon K."/>
        </authorList>
    </citation>
    <scope>NUCLEOTIDE SEQUENCE</scope>
    <source>
        <strain evidence="2">KACC 14158</strain>
    </source>
</reference>